<evidence type="ECO:0000313" key="2">
    <source>
        <dbReference type="EMBL" id="KZV79525.1"/>
    </source>
</evidence>
<evidence type="ECO:0000259" key="1">
    <source>
        <dbReference type="Pfam" id="PF24626"/>
    </source>
</evidence>
<feature type="non-terminal residue" evidence="2">
    <location>
        <position position="92"/>
    </location>
</feature>
<evidence type="ECO:0000313" key="3">
    <source>
        <dbReference type="Proteomes" id="UP000077266"/>
    </source>
</evidence>
<dbReference type="EMBL" id="KV426598">
    <property type="protein sequence ID" value="KZV79525.1"/>
    <property type="molecule type" value="Genomic_DNA"/>
</dbReference>
<dbReference type="Pfam" id="PF24626">
    <property type="entry name" value="SH3_Tf2-1"/>
    <property type="match status" value="1"/>
</dbReference>
<sequence>FDAHRTAARDAIALAQHQMAQAYNSHRRELTFKPGQLVLIRPKTLELLESKGEGVKLRQRALGPFAVQERVSDATYRIDLPDTFPMSNVIHI</sequence>
<name>A0A165AY88_EXIGL</name>
<gene>
    <name evidence="2" type="ORF">EXIGLDRAFT_598376</name>
</gene>
<feature type="domain" description="Tf2-1-like SH3-like" evidence="1">
    <location>
        <begin position="35"/>
        <end position="92"/>
    </location>
</feature>
<dbReference type="AlphaFoldDB" id="A0A165AY88"/>
<dbReference type="OrthoDB" id="3233705at2759"/>
<dbReference type="InParanoid" id="A0A165AY88"/>
<protein>
    <recommendedName>
        <fullName evidence="1">Tf2-1-like SH3-like domain-containing protein</fullName>
    </recommendedName>
</protein>
<reference evidence="2 3" key="1">
    <citation type="journal article" date="2016" name="Mol. Biol. Evol.">
        <title>Comparative Genomics of Early-Diverging Mushroom-Forming Fungi Provides Insights into the Origins of Lignocellulose Decay Capabilities.</title>
        <authorList>
            <person name="Nagy L.G."/>
            <person name="Riley R."/>
            <person name="Tritt A."/>
            <person name="Adam C."/>
            <person name="Daum C."/>
            <person name="Floudas D."/>
            <person name="Sun H."/>
            <person name="Yadav J.S."/>
            <person name="Pangilinan J."/>
            <person name="Larsson K.H."/>
            <person name="Matsuura K."/>
            <person name="Barry K."/>
            <person name="Labutti K."/>
            <person name="Kuo R."/>
            <person name="Ohm R.A."/>
            <person name="Bhattacharya S.S."/>
            <person name="Shirouzu T."/>
            <person name="Yoshinaga Y."/>
            <person name="Martin F.M."/>
            <person name="Grigoriev I.V."/>
            <person name="Hibbett D.S."/>
        </authorList>
    </citation>
    <scope>NUCLEOTIDE SEQUENCE [LARGE SCALE GENOMIC DNA]</scope>
    <source>
        <strain evidence="2 3">HHB12029</strain>
    </source>
</reference>
<accession>A0A165AY88</accession>
<keyword evidence="3" id="KW-1185">Reference proteome</keyword>
<organism evidence="2 3">
    <name type="scientific">Exidia glandulosa HHB12029</name>
    <dbReference type="NCBI Taxonomy" id="1314781"/>
    <lineage>
        <taxon>Eukaryota</taxon>
        <taxon>Fungi</taxon>
        <taxon>Dikarya</taxon>
        <taxon>Basidiomycota</taxon>
        <taxon>Agaricomycotina</taxon>
        <taxon>Agaricomycetes</taxon>
        <taxon>Auriculariales</taxon>
        <taxon>Exidiaceae</taxon>
        <taxon>Exidia</taxon>
    </lineage>
</organism>
<dbReference type="InterPro" id="IPR056924">
    <property type="entry name" value="SH3_Tf2-1"/>
</dbReference>
<dbReference type="Proteomes" id="UP000077266">
    <property type="component" value="Unassembled WGS sequence"/>
</dbReference>
<dbReference type="STRING" id="1314781.A0A165AY88"/>
<feature type="non-terminal residue" evidence="2">
    <location>
        <position position="1"/>
    </location>
</feature>
<proteinExistence type="predicted"/>